<evidence type="ECO:0000313" key="2">
    <source>
        <dbReference type="EMBL" id="MCV2868368.1"/>
    </source>
</evidence>
<organism evidence="2 3">
    <name type="scientific">Albidovulum marisflavi</name>
    <dbReference type="NCBI Taxonomy" id="2984159"/>
    <lineage>
        <taxon>Bacteria</taxon>
        <taxon>Pseudomonadati</taxon>
        <taxon>Pseudomonadota</taxon>
        <taxon>Alphaproteobacteria</taxon>
        <taxon>Rhodobacterales</taxon>
        <taxon>Paracoccaceae</taxon>
        <taxon>Albidovulum</taxon>
    </lineage>
</organism>
<dbReference type="RefSeq" id="WP_263733982.1">
    <property type="nucleotide sequence ID" value="NZ_JAOWKY010000001.1"/>
</dbReference>
<name>A0ABT2ZBB0_9RHOB</name>
<evidence type="ECO:0000313" key="3">
    <source>
        <dbReference type="Proteomes" id="UP001652542"/>
    </source>
</evidence>
<sequence length="60" mass="6218">MLRLFFIIYTLAATVLAGSAIVAVLTMEMPGYRPIIVAAALGAIAAVPLAYGVARRLIAA</sequence>
<evidence type="ECO:0000256" key="1">
    <source>
        <dbReference type="SAM" id="Phobius"/>
    </source>
</evidence>
<accession>A0ABT2ZBB0</accession>
<gene>
    <name evidence="2" type="ORF">OEW28_06970</name>
</gene>
<proteinExistence type="predicted"/>
<keyword evidence="3" id="KW-1185">Reference proteome</keyword>
<reference evidence="2 3" key="1">
    <citation type="submission" date="2022-10" db="EMBL/GenBank/DDBJ databases">
        <title>Defluviimonas sp. nov., isolated from ocean surface water.</title>
        <authorList>
            <person name="He W."/>
            <person name="Wang L."/>
            <person name="Zhang D.-F."/>
        </authorList>
    </citation>
    <scope>NUCLEOTIDE SEQUENCE [LARGE SCALE GENOMIC DNA]</scope>
    <source>
        <strain evidence="2 3">WL0002</strain>
    </source>
</reference>
<keyword evidence="1" id="KW-0812">Transmembrane</keyword>
<comment type="caution">
    <text evidence="2">The sequence shown here is derived from an EMBL/GenBank/DDBJ whole genome shotgun (WGS) entry which is preliminary data.</text>
</comment>
<dbReference type="Proteomes" id="UP001652542">
    <property type="component" value="Unassembled WGS sequence"/>
</dbReference>
<protein>
    <submittedName>
        <fullName evidence="2">CTP synthetase</fullName>
    </submittedName>
</protein>
<keyword evidence="1" id="KW-1133">Transmembrane helix</keyword>
<keyword evidence="1" id="KW-0472">Membrane</keyword>
<feature type="transmembrane region" description="Helical" evidence="1">
    <location>
        <begin position="35"/>
        <end position="54"/>
    </location>
</feature>
<dbReference type="EMBL" id="JAOWKY010000001">
    <property type="protein sequence ID" value="MCV2868368.1"/>
    <property type="molecule type" value="Genomic_DNA"/>
</dbReference>